<evidence type="ECO:0000256" key="5">
    <source>
        <dbReference type="ARBA" id="ARBA00022679"/>
    </source>
</evidence>
<feature type="domain" description="Cytidyltransferase-like" evidence="12">
    <location>
        <begin position="12"/>
        <end position="169"/>
    </location>
</feature>
<accession>A0ABW2U3C3</accession>
<evidence type="ECO:0000256" key="3">
    <source>
        <dbReference type="ARBA" id="ARBA00009014"/>
    </source>
</evidence>
<evidence type="ECO:0000256" key="1">
    <source>
        <dbReference type="ARBA" id="ARBA00002324"/>
    </source>
</evidence>
<evidence type="ECO:0000313" key="14">
    <source>
        <dbReference type="Proteomes" id="UP001596513"/>
    </source>
</evidence>
<sequence length="228" mass="25620">MSRRGRSRVGLLFGSFNPVHVGHLILAEHFATRTDLSEVWLVVSPHSPFKEVADLLPDTERLRLVELALAGNPRLRAEDIEFSLPRPSYTVATLDALRRRHPAHDFVLLMGADNLAGLPRWHEAPRLLSEVDIYIYPRPGIELPELSPFPRAKVMTAPLLDISATYIRESLRTGQSIRYLVPAVIEEALVELFPPPSLISTIRSVIKKPQLQLAAGAFCFHATKIRWS</sequence>
<comment type="caution">
    <text evidence="13">The sequence shown here is derived from an EMBL/GenBank/DDBJ whole genome shotgun (WGS) entry which is preliminary data.</text>
</comment>
<dbReference type="NCBIfam" id="TIGR00482">
    <property type="entry name" value="nicotinate (nicotinamide) nucleotide adenylyltransferase"/>
    <property type="match status" value="1"/>
</dbReference>
<dbReference type="Proteomes" id="UP001596513">
    <property type="component" value="Unassembled WGS sequence"/>
</dbReference>
<dbReference type="GO" id="GO:0004515">
    <property type="term" value="F:nicotinate-nucleotide adenylyltransferase activity"/>
    <property type="evidence" value="ECO:0007669"/>
    <property type="project" value="UniProtKB-EC"/>
</dbReference>
<evidence type="ECO:0000256" key="2">
    <source>
        <dbReference type="ARBA" id="ARBA00005019"/>
    </source>
</evidence>
<dbReference type="PANTHER" id="PTHR39321:SF3">
    <property type="entry name" value="PHOSPHOPANTETHEINE ADENYLYLTRANSFERASE"/>
    <property type="match status" value="1"/>
</dbReference>
<dbReference type="InterPro" id="IPR004821">
    <property type="entry name" value="Cyt_trans-like"/>
</dbReference>
<evidence type="ECO:0000256" key="11">
    <source>
        <dbReference type="HAMAP-Rule" id="MF_00244"/>
    </source>
</evidence>
<dbReference type="EC" id="2.7.7.18" evidence="11"/>
<comment type="catalytic activity">
    <reaction evidence="10 11">
        <text>nicotinate beta-D-ribonucleotide + ATP + H(+) = deamido-NAD(+) + diphosphate</text>
        <dbReference type="Rhea" id="RHEA:22860"/>
        <dbReference type="ChEBI" id="CHEBI:15378"/>
        <dbReference type="ChEBI" id="CHEBI:30616"/>
        <dbReference type="ChEBI" id="CHEBI:33019"/>
        <dbReference type="ChEBI" id="CHEBI:57502"/>
        <dbReference type="ChEBI" id="CHEBI:58437"/>
        <dbReference type="EC" id="2.7.7.18"/>
    </reaction>
</comment>
<dbReference type="Gene3D" id="3.40.50.620">
    <property type="entry name" value="HUPs"/>
    <property type="match status" value="1"/>
</dbReference>
<comment type="pathway">
    <text evidence="2 11">Cofactor biosynthesis; NAD(+) biosynthesis; deamido-NAD(+) from nicotinate D-ribonucleotide: step 1/1.</text>
</comment>
<dbReference type="HAMAP" id="MF_00244">
    <property type="entry name" value="NaMN_adenylyltr"/>
    <property type="match status" value="1"/>
</dbReference>
<evidence type="ECO:0000256" key="7">
    <source>
        <dbReference type="ARBA" id="ARBA00022741"/>
    </source>
</evidence>
<gene>
    <name evidence="11 13" type="primary">nadD</name>
    <name evidence="13" type="ORF">ACFQT0_08155</name>
</gene>
<keyword evidence="5 11" id="KW-0808">Transferase</keyword>
<dbReference type="EMBL" id="JBHTEK010000001">
    <property type="protein sequence ID" value="MFC7667384.1"/>
    <property type="molecule type" value="Genomic_DNA"/>
</dbReference>
<dbReference type="CDD" id="cd02165">
    <property type="entry name" value="NMNAT"/>
    <property type="match status" value="1"/>
</dbReference>
<dbReference type="InterPro" id="IPR014729">
    <property type="entry name" value="Rossmann-like_a/b/a_fold"/>
</dbReference>
<keyword evidence="7 11" id="KW-0547">Nucleotide-binding</keyword>
<dbReference type="Pfam" id="PF01467">
    <property type="entry name" value="CTP_transf_like"/>
    <property type="match status" value="1"/>
</dbReference>
<name>A0ABW2U3C3_9BACT</name>
<comment type="function">
    <text evidence="1 11">Catalyzes the reversible adenylation of nicotinate mononucleotide (NaMN) to nicotinic acid adenine dinucleotide (NaAD).</text>
</comment>
<evidence type="ECO:0000256" key="9">
    <source>
        <dbReference type="ARBA" id="ARBA00023027"/>
    </source>
</evidence>
<evidence type="ECO:0000256" key="10">
    <source>
        <dbReference type="ARBA" id="ARBA00048721"/>
    </source>
</evidence>
<dbReference type="InterPro" id="IPR005248">
    <property type="entry name" value="NadD/NMNAT"/>
</dbReference>
<evidence type="ECO:0000256" key="4">
    <source>
        <dbReference type="ARBA" id="ARBA00022642"/>
    </source>
</evidence>
<keyword evidence="6 11" id="KW-0548">Nucleotidyltransferase</keyword>
<evidence type="ECO:0000259" key="12">
    <source>
        <dbReference type="Pfam" id="PF01467"/>
    </source>
</evidence>
<dbReference type="SUPFAM" id="SSF52374">
    <property type="entry name" value="Nucleotidylyl transferase"/>
    <property type="match status" value="1"/>
</dbReference>
<evidence type="ECO:0000256" key="6">
    <source>
        <dbReference type="ARBA" id="ARBA00022695"/>
    </source>
</evidence>
<organism evidence="13 14">
    <name type="scientific">Hymenobacter humi</name>
    <dbReference type="NCBI Taxonomy" id="1411620"/>
    <lineage>
        <taxon>Bacteria</taxon>
        <taxon>Pseudomonadati</taxon>
        <taxon>Bacteroidota</taxon>
        <taxon>Cytophagia</taxon>
        <taxon>Cytophagales</taxon>
        <taxon>Hymenobacteraceae</taxon>
        <taxon>Hymenobacter</taxon>
    </lineage>
</organism>
<keyword evidence="8 11" id="KW-0067">ATP-binding</keyword>
<dbReference type="RefSeq" id="WP_380201871.1">
    <property type="nucleotide sequence ID" value="NZ_JBHTEK010000001.1"/>
</dbReference>
<evidence type="ECO:0000313" key="13">
    <source>
        <dbReference type="EMBL" id="MFC7667384.1"/>
    </source>
</evidence>
<evidence type="ECO:0000256" key="8">
    <source>
        <dbReference type="ARBA" id="ARBA00022840"/>
    </source>
</evidence>
<keyword evidence="9 11" id="KW-0520">NAD</keyword>
<dbReference type="PANTHER" id="PTHR39321">
    <property type="entry name" value="NICOTINATE-NUCLEOTIDE ADENYLYLTRANSFERASE-RELATED"/>
    <property type="match status" value="1"/>
</dbReference>
<keyword evidence="14" id="KW-1185">Reference proteome</keyword>
<reference evidence="14" key="1">
    <citation type="journal article" date="2019" name="Int. J. Syst. Evol. Microbiol.">
        <title>The Global Catalogue of Microorganisms (GCM) 10K type strain sequencing project: providing services to taxonomists for standard genome sequencing and annotation.</title>
        <authorList>
            <consortium name="The Broad Institute Genomics Platform"/>
            <consortium name="The Broad Institute Genome Sequencing Center for Infectious Disease"/>
            <person name="Wu L."/>
            <person name="Ma J."/>
        </authorList>
    </citation>
    <scope>NUCLEOTIDE SEQUENCE [LARGE SCALE GENOMIC DNA]</scope>
    <source>
        <strain evidence="14">JCM 19635</strain>
    </source>
</reference>
<keyword evidence="4 11" id="KW-0662">Pyridine nucleotide biosynthesis</keyword>
<proteinExistence type="inferred from homology"/>
<protein>
    <recommendedName>
        <fullName evidence="11">Probable nicotinate-nucleotide adenylyltransferase</fullName>
        <ecNumber evidence="11">2.7.7.18</ecNumber>
    </recommendedName>
    <alternativeName>
        <fullName evidence="11">Deamido-NAD(+) diphosphorylase</fullName>
    </alternativeName>
    <alternativeName>
        <fullName evidence="11">Deamido-NAD(+) pyrophosphorylase</fullName>
    </alternativeName>
    <alternativeName>
        <fullName evidence="11">Nicotinate mononucleotide adenylyltransferase</fullName>
        <shortName evidence="11">NaMN adenylyltransferase</shortName>
    </alternativeName>
</protein>
<comment type="similarity">
    <text evidence="3 11">Belongs to the NadD family.</text>
</comment>